<organism evidence="2">
    <name type="scientific">Cucumis melo</name>
    <name type="common">Muskmelon</name>
    <dbReference type="NCBI Taxonomy" id="3656"/>
    <lineage>
        <taxon>Eukaryota</taxon>
        <taxon>Viridiplantae</taxon>
        <taxon>Streptophyta</taxon>
        <taxon>Embryophyta</taxon>
        <taxon>Tracheophyta</taxon>
        <taxon>Spermatophyta</taxon>
        <taxon>Magnoliopsida</taxon>
        <taxon>eudicotyledons</taxon>
        <taxon>Gunneridae</taxon>
        <taxon>Pentapetalae</taxon>
        <taxon>rosids</taxon>
        <taxon>fabids</taxon>
        <taxon>Cucurbitales</taxon>
        <taxon>Cucurbitaceae</taxon>
        <taxon>Benincaseae</taxon>
        <taxon>Cucumis</taxon>
    </lineage>
</organism>
<name>A0A9I9CXN0_CUCME</name>
<accession>A0A9I9CXN0</accession>
<evidence type="ECO:0000313" key="2">
    <source>
        <dbReference type="EnsemblPlants" id="MELO3C010146.2.1"/>
    </source>
</evidence>
<protein>
    <recommendedName>
        <fullName evidence="3">Protein MNN4-like</fullName>
    </recommendedName>
</protein>
<proteinExistence type="predicted"/>
<evidence type="ECO:0000256" key="1">
    <source>
        <dbReference type="SAM" id="MobiDB-lite"/>
    </source>
</evidence>
<evidence type="ECO:0008006" key="3">
    <source>
        <dbReference type="Google" id="ProtNLM"/>
    </source>
</evidence>
<dbReference type="Gramene" id="MELO3C010146.2.1">
    <property type="protein sequence ID" value="MELO3C010146.2.1"/>
    <property type="gene ID" value="MELO3C010146.2"/>
</dbReference>
<reference evidence="2" key="1">
    <citation type="submission" date="2023-03" db="UniProtKB">
        <authorList>
            <consortium name="EnsemblPlants"/>
        </authorList>
    </citation>
    <scope>IDENTIFICATION</scope>
</reference>
<dbReference type="AlphaFoldDB" id="A0A9I9CXN0"/>
<dbReference type="EnsemblPlants" id="MELO3C010146.2.1">
    <property type="protein sequence ID" value="MELO3C010146.2.1"/>
    <property type="gene ID" value="MELO3C010146.2"/>
</dbReference>
<feature type="region of interest" description="Disordered" evidence="1">
    <location>
        <begin position="62"/>
        <end position="96"/>
    </location>
</feature>
<sequence>MNKVSLFIENSKAKKTPSEEIHEEFEKELENLRPLKDEVVKPSKKKKKITIEKKVLIEQFAKRREEKEKKKGHMGETNQEEKEEEDFGQSNDNAPLSNEYLSKNFFPFKGGLPRGPFTRFSFVG</sequence>